<reference evidence="2" key="1">
    <citation type="journal article" date="2012" name="Proc. Natl. Acad. Sci. U.S.A.">
        <title>Antigenic diversity is generated by distinct evolutionary mechanisms in African trypanosome species.</title>
        <authorList>
            <person name="Jackson A.P."/>
            <person name="Berry A."/>
            <person name="Aslett M."/>
            <person name="Allison H.C."/>
            <person name="Burton P."/>
            <person name="Vavrova-Anderson J."/>
            <person name="Brown R."/>
            <person name="Browne H."/>
            <person name="Corton N."/>
            <person name="Hauser H."/>
            <person name="Gamble J."/>
            <person name="Gilderthorp R."/>
            <person name="Marcello L."/>
            <person name="McQuillan J."/>
            <person name="Otto T.D."/>
            <person name="Quail M.A."/>
            <person name="Sanders M.J."/>
            <person name="van Tonder A."/>
            <person name="Ginger M.L."/>
            <person name="Field M.C."/>
            <person name="Barry J.D."/>
            <person name="Hertz-Fowler C."/>
            <person name="Berriman M."/>
        </authorList>
    </citation>
    <scope>NUCLEOTIDE SEQUENCE</scope>
    <source>
        <strain evidence="2">Y486</strain>
    </source>
</reference>
<feature type="region of interest" description="Disordered" evidence="1">
    <location>
        <begin position="181"/>
        <end position="206"/>
    </location>
</feature>
<evidence type="ECO:0000256" key="1">
    <source>
        <dbReference type="SAM" id="MobiDB-lite"/>
    </source>
</evidence>
<feature type="compositionally biased region" description="Basic residues" evidence="1">
    <location>
        <begin position="185"/>
        <end position="194"/>
    </location>
</feature>
<dbReference type="VEuPathDB" id="TriTrypDB:TvY486_1106020"/>
<organism evidence="2">
    <name type="scientific">Trypanosoma vivax (strain Y486)</name>
    <dbReference type="NCBI Taxonomy" id="1055687"/>
    <lineage>
        <taxon>Eukaryota</taxon>
        <taxon>Discoba</taxon>
        <taxon>Euglenozoa</taxon>
        <taxon>Kinetoplastea</taxon>
        <taxon>Metakinetoplastina</taxon>
        <taxon>Trypanosomatida</taxon>
        <taxon>Trypanosomatidae</taxon>
        <taxon>Trypanosoma</taxon>
        <taxon>Duttonella</taxon>
    </lineage>
</organism>
<evidence type="ECO:0000313" key="2">
    <source>
        <dbReference type="EMBL" id="CCC53118.1"/>
    </source>
</evidence>
<sequence length="282" mass="31692">MSAVTMEYRGKRVMQVNYASYLERAPPLHENKNSARQNRGRATPCSWDSLPGEIPQLSFGKRPSATGLSRLKEKNEFDMQLASARRKHAVQQRLQSVAKMRHHLVWVDRAHGQGELSPLEAKDIAESLVESSCGSVAFVVLPQAVCGGHRCAGEARSTPRCVKPCGATCSITELCNDSLNDTQRREKRRKRRDYWHHDSSGSAESTKTVGFDVRHECLIATDTAGEPQGTVFHDKKPSCAVPHIRNFRYSSLSEDLPAARLSRSRYYDDRILMLLRRTAVSR</sequence>
<protein>
    <submittedName>
        <fullName evidence="2">Uncharacterized protein</fullName>
    </submittedName>
</protein>
<proteinExistence type="predicted"/>
<name>G0UBC9_TRYVY</name>
<gene>
    <name evidence="2" type="ORF">TVY486_1106020</name>
</gene>
<accession>G0UBC9</accession>
<dbReference type="EMBL" id="HE573027">
    <property type="protein sequence ID" value="CCC53118.1"/>
    <property type="molecule type" value="Genomic_DNA"/>
</dbReference>
<dbReference type="AlphaFoldDB" id="G0UBC9"/>